<dbReference type="InterPro" id="IPR011006">
    <property type="entry name" value="CheY-like_superfamily"/>
</dbReference>
<keyword evidence="5" id="KW-0804">Transcription</keyword>
<dbReference type="PROSITE" id="PS50110">
    <property type="entry name" value="RESPONSE_REGULATORY"/>
    <property type="match status" value="1"/>
</dbReference>
<evidence type="ECO:0000313" key="11">
    <source>
        <dbReference type="Proteomes" id="UP000199662"/>
    </source>
</evidence>
<evidence type="ECO:0000259" key="9">
    <source>
        <dbReference type="PROSITE" id="PS51755"/>
    </source>
</evidence>
<dbReference type="SMART" id="SM00448">
    <property type="entry name" value="REC"/>
    <property type="match status" value="1"/>
</dbReference>
<dbReference type="GO" id="GO:0000156">
    <property type="term" value="F:phosphorelay response regulator activity"/>
    <property type="evidence" value="ECO:0007669"/>
    <property type="project" value="TreeGrafter"/>
</dbReference>
<dbReference type="PANTHER" id="PTHR48111">
    <property type="entry name" value="REGULATOR OF RPOS"/>
    <property type="match status" value="1"/>
</dbReference>
<dbReference type="FunFam" id="3.40.50.2300:FF:000001">
    <property type="entry name" value="DNA-binding response regulator PhoB"/>
    <property type="match status" value="1"/>
</dbReference>
<feature type="modified residue" description="4-aspartylphosphate" evidence="6">
    <location>
        <position position="52"/>
    </location>
</feature>
<dbReference type="InterPro" id="IPR036388">
    <property type="entry name" value="WH-like_DNA-bd_sf"/>
</dbReference>
<protein>
    <submittedName>
        <fullName evidence="10">Two-component system, OmpR family, alkaline phosphatase synthesis response regulator PhoP</fullName>
    </submittedName>
</protein>
<dbReference type="SMART" id="SM00862">
    <property type="entry name" value="Trans_reg_C"/>
    <property type="match status" value="1"/>
</dbReference>
<dbReference type="SUPFAM" id="SSF52172">
    <property type="entry name" value="CheY-like"/>
    <property type="match status" value="1"/>
</dbReference>
<evidence type="ECO:0000256" key="6">
    <source>
        <dbReference type="PROSITE-ProRule" id="PRU00169"/>
    </source>
</evidence>
<dbReference type="Gene3D" id="1.10.10.10">
    <property type="entry name" value="Winged helix-like DNA-binding domain superfamily/Winged helix DNA-binding domain"/>
    <property type="match status" value="1"/>
</dbReference>
<dbReference type="STRING" id="84035.SAMN05660742_10455"/>
<dbReference type="GO" id="GO:0006355">
    <property type="term" value="P:regulation of DNA-templated transcription"/>
    <property type="evidence" value="ECO:0007669"/>
    <property type="project" value="InterPro"/>
</dbReference>
<feature type="domain" description="OmpR/PhoB-type" evidence="9">
    <location>
        <begin position="129"/>
        <end position="228"/>
    </location>
</feature>
<evidence type="ECO:0000256" key="1">
    <source>
        <dbReference type="ARBA" id="ARBA00022553"/>
    </source>
</evidence>
<dbReference type="CDD" id="cd00383">
    <property type="entry name" value="trans_reg_C"/>
    <property type="match status" value="1"/>
</dbReference>
<dbReference type="GO" id="GO:0005829">
    <property type="term" value="C:cytosol"/>
    <property type="evidence" value="ECO:0007669"/>
    <property type="project" value="TreeGrafter"/>
</dbReference>
<dbReference type="Proteomes" id="UP000199662">
    <property type="component" value="Unassembled WGS sequence"/>
</dbReference>
<dbReference type="InterPro" id="IPR001789">
    <property type="entry name" value="Sig_transdc_resp-reg_receiver"/>
</dbReference>
<dbReference type="Pfam" id="PF00072">
    <property type="entry name" value="Response_reg"/>
    <property type="match status" value="1"/>
</dbReference>
<dbReference type="Gene3D" id="6.10.250.690">
    <property type="match status" value="1"/>
</dbReference>
<evidence type="ECO:0000256" key="5">
    <source>
        <dbReference type="ARBA" id="ARBA00023163"/>
    </source>
</evidence>
<evidence type="ECO:0000313" key="10">
    <source>
        <dbReference type="EMBL" id="SEJ17695.1"/>
    </source>
</evidence>
<keyword evidence="4 7" id="KW-0238">DNA-binding</keyword>
<keyword evidence="3" id="KW-0805">Transcription regulation</keyword>
<gene>
    <name evidence="10" type="ORF">SAMN05660742_10455</name>
</gene>
<feature type="domain" description="Response regulatory" evidence="8">
    <location>
        <begin position="4"/>
        <end position="119"/>
    </location>
</feature>
<dbReference type="InterPro" id="IPR001867">
    <property type="entry name" value="OmpR/PhoB-type_DNA-bd"/>
</dbReference>
<dbReference type="AlphaFoldDB" id="A0A1H6WZD6"/>
<keyword evidence="11" id="KW-1185">Reference proteome</keyword>
<sequence length="231" mass="26179">MQQTILVVDDDISIRELLLYNLKNAGYLVLTAADGVSALLAAEEKVDLILLDLMIPGLDGFEVCRKLKSQNKTARIPVIMLTAKSDEIDKVLGLELGADDYMTKPFGMRELIARVKAVLRRSNRDDLPNSELIVGPLRINFSSYEVFLNQELLALTPKEYELLKLFLTNIGKAYSRDELLEKIWGYEYYGDTRTVDVHIRHLRAKLAEVPKISDAIETVRGVGYRFAMKDK</sequence>
<feature type="DNA-binding region" description="OmpR/PhoB-type" evidence="7">
    <location>
        <begin position="129"/>
        <end position="228"/>
    </location>
</feature>
<dbReference type="InterPro" id="IPR016032">
    <property type="entry name" value="Sig_transdc_resp-reg_C-effctor"/>
</dbReference>
<accession>A0A1H6WZD6</accession>
<evidence type="ECO:0000256" key="3">
    <source>
        <dbReference type="ARBA" id="ARBA00023015"/>
    </source>
</evidence>
<proteinExistence type="predicted"/>
<evidence type="ECO:0000256" key="2">
    <source>
        <dbReference type="ARBA" id="ARBA00023012"/>
    </source>
</evidence>
<dbReference type="Pfam" id="PF00486">
    <property type="entry name" value="Trans_reg_C"/>
    <property type="match status" value="1"/>
</dbReference>
<dbReference type="PROSITE" id="PS51755">
    <property type="entry name" value="OMPR_PHOB"/>
    <property type="match status" value="1"/>
</dbReference>
<dbReference type="GO" id="GO:0032993">
    <property type="term" value="C:protein-DNA complex"/>
    <property type="evidence" value="ECO:0007669"/>
    <property type="project" value="TreeGrafter"/>
</dbReference>
<evidence type="ECO:0000259" key="8">
    <source>
        <dbReference type="PROSITE" id="PS50110"/>
    </source>
</evidence>
<dbReference type="RefSeq" id="WP_019552467.1">
    <property type="nucleotide sequence ID" value="NZ_FNZK01000004.1"/>
</dbReference>
<dbReference type="PANTHER" id="PTHR48111:SF40">
    <property type="entry name" value="PHOSPHATE REGULON TRANSCRIPTIONAL REGULATORY PROTEIN PHOB"/>
    <property type="match status" value="1"/>
</dbReference>
<evidence type="ECO:0000256" key="4">
    <source>
        <dbReference type="ARBA" id="ARBA00023125"/>
    </source>
</evidence>
<dbReference type="GO" id="GO:0000976">
    <property type="term" value="F:transcription cis-regulatory region binding"/>
    <property type="evidence" value="ECO:0007669"/>
    <property type="project" value="TreeGrafter"/>
</dbReference>
<dbReference type="SUPFAM" id="SSF46894">
    <property type="entry name" value="C-terminal effector domain of the bipartite response regulators"/>
    <property type="match status" value="1"/>
</dbReference>
<reference evidence="10 11" key="1">
    <citation type="submission" date="2016-10" db="EMBL/GenBank/DDBJ databases">
        <authorList>
            <person name="de Groot N.N."/>
        </authorList>
    </citation>
    <scope>NUCLEOTIDE SEQUENCE [LARGE SCALE GENOMIC DNA]</scope>
    <source>
        <strain evidence="10 11">DSM 2179</strain>
    </source>
</reference>
<keyword evidence="1 6" id="KW-0597">Phosphoprotein</keyword>
<dbReference type="EMBL" id="FNZK01000004">
    <property type="protein sequence ID" value="SEJ17695.1"/>
    <property type="molecule type" value="Genomic_DNA"/>
</dbReference>
<dbReference type="FunFam" id="1.10.10.10:FF:000018">
    <property type="entry name" value="DNA-binding response regulator ResD"/>
    <property type="match status" value="1"/>
</dbReference>
<organism evidence="10 11">
    <name type="scientific">Propionispira arboris</name>
    <dbReference type="NCBI Taxonomy" id="84035"/>
    <lineage>
        <taxon>Bacteria</taxon>
        <taxon>Bacillati</taxon>
        <taxon>Bacillota</taxon>
        <taxon>Negativicutes</taxon>
        <taxon>Selenomonadales</taxon>
        <taxon>Selenomonadaceae</taxon>
        <taxon>Propionispira</taxon>
    </lineage>
</organism>
<evidence type="ECO:0000256" key="7">
    <source>
        <dbReference type="PROSITE-ProRule" id="PRU01091"/>
    </source>
</evidence>
<dbReference type="InterPro" id="IPR039420">
    <property type="entry name" value="WalR-like"/>
</dbReference>
<dbReference type="Gene3D" id="3.40.50.2300">
    <property type="match status" value="1"/>
</dbReference>
<keyword evidence="2" id="KW-0902">Two-component regulatory system</keyword>
<name>A0A1H6WZD6_9FIRM</name>